<dbReference type="SMART" id="SM00368">
    <property type="entry name" value="LRR_RI"/>
    <property type="match status" value="2"/>
</dbReference>
<dbReference type="OrthoDB" id="6272361at2759"/>
<dbReference type="AlphaFoldDB" id="A0A0R3UL38"/>
<dbReference type="SUPFAM" id="SSF81383">
    <property type="entry name" value="F-box domain"/>
    <property type="match status" value="1"/>
</dbReference>
<feature type="domain" description="F-box" evidence="2">
    <location>
        <begin position="112"/>
        <end position="143"/>
    </location>
</feature>
<keyword evidence="5" id="KW-1185">Reference proteome</keyword>
<accession>A0A0R3UL38</accession>
<evidence type="ECO:0000313" key="5">
    <source>
        <dbReference type="Proteomes" id="UP000267029"/>
    </source>
</evidence>
<feature type="domain" description="F-box/LRR-repeat protein 15-like leucin rich repeat" evidence="3">
    <location>
        <begin position="382"/>
        <end position="502"/>
    </location>
</feature>
<keyword evidence="1" id="KW-0833">Ubl conjugation pathway</keyword>
<dbReference type="InterPro" id="IPR057207">
    <property type="entry name" value="FBXL15_LRR"/>
</dbReference>
<dbReference type="PANTHER" id="PTHR13318">
    <property type="entry name" value="PARTNER OF PAIRED, ISOFORM B-RELATED"/>
    <property type="match status" value="1"/>
</dbReference>
<dbReference type="Pfam" id="PF00646">
    <property type="entry name" value="F-box"/>
    <property type="match status" value="1"/>
</dbReference>
<dbReference type="SMART" id="SM00367">
    <property type="entry name" value="LRR_CC"/>
    <property type="match status" value="6"/>
</dbReference>
<gene>
    <name evidence="4" type="ORF">MCOS_LOCUS8369</name>
</gene>
<dbReference type="Pfam" id="PF25372">
    <property type="entry name" value="DUF7885"/>
    <property type="match status" value="1"/>
</dbReference>
<evidence type="ECO:0008006" key="6">
    <source>
        <dbReference type="Google" id="ProtNLM"/>
    </source>
</evidence>
<evidence type="ECO:0000259" key="2">
    <source>
        <dbReference type="Pfam" id="PF00646"/>
    </source>
</evidence>
<sequence length="558" mass="63154">MSSTISKHHSGQLCGPYKSKSLGKNYYETERDGTSSGISSFQKKMEIISACTKASPVSQELILLPGNLTITASKQSLFAHVRDFGSNHSDVPKNLKYARLLHMRRPKHNIWLDENILKVLFQHLRQRDLLTYSVVCKQWRELFVANFTEGLRLVIDFKRISPLKGTILEQQLRLAYRWKITTLALVNMLNEHIPYFMSAYYVTFKEFFPGCLISYSEVEDDIFKSVPYMLPRSQTHYSSCGEDLGCSTLKRLGSAPFKILSRGSRHITQLCIDNSPLSDWALDQIMRIMHTVTVLSIFSCNCLSDVALWCCLRPWITHLNLRDCLHFNNDALQAIVQCAPSLQELRLQVYHLSDLALDSFEARSHFNLRVLWLCYCSDLTIIGVTKLAAALPGLQELRLIGCSKLNDASVDLICKCMKYLQVLDLSSNNLITDSALASIADGLRQLEELHLDRCNSLSDGGIKSVSNVRGLRVLTLRWCSGLGDECLQYLTNLTCLRFLSLADEVLFVFLGCKTLTTDGFIVLTAMKRLRHLEITNTQSPCKTKLYLSKLMSGCVITD</sequence>
<evidence type="ECO:0000256" key="1">
    <source>
        <dbReference type="ARBA" id="ARBA00022786"/>
    </source>
</evidence>
<evidence type="ECO:0000313" key="4">
    <source>
        <dbReference type="EMBL" id="VDD82366.1"/>
    </source>
</evidence>
<dbReference type="STRING" id="53468.A0A0R3UL38"/>
<dbReference type="GO" id="GO:0019005">
    <property type="term" value="C:SCF ubiquitin ligase complex"/>
    <property type="evidence" value="ECO:0007669"/>
    <property type="project" value="TreeGrafter"/>
</dbReference>
<evidence type="ECO:0000259" key="3">
    <source>
        <dbReference type="Pfam" id="PF25372"/>
    </source>
</evidence>
<dbReference type="EMBL" id="UXSR01005501">
    <property type="protein sequence ID" value="VDD82366.1"/>
    <property type="molecule type" value="Genomic_DNA"/>
</dbReference>
<dbReference type="GO" id="GO:0031146">
    <property type="term" value="P:SCF-dependent proteasomal ubiquitin-dependent protein catabolic process"/>
    <property type="evidence" value="ECO:0007669"/>
    <property type="project" value="TreeGrafter"/>
</dbReference>
<dbReference type="Proteomes" id="UP000267029">
    <property type="component" value="Unassembled WGS sequence"/>
</dbReference>
<dbReference type="InterPro" id="IPR006553">
    <property type="entry name" value="Leu-rich_rpt_Cys-con_subtyp"/>
</dbReference>
<dbReference type="Gene3D" id="3.80.10.10">
    <property type="entry name" value="Ribonuclease Inhibitor"/>
    <property type="match status" value="3"/>
</dbReference>
<dbReference type="PANTHER" id="PTHR13318:SF193">
    <property type="entry name" value="F-BOX_LRR-REPEAT PROTEIN 16"/>
    <property type="match status" value="1"/>
</dbReference>
<dbReference type="SUPFAM" id="SSF52047">
    <property type="entry name" value="RNI-like"/>
    <property type="match status" value="1"/>
</dbReference>
<reference evidence="4 5" key="1">
    <citation type="submission" date="2018-10" db="EMBL/GenBank/DDBJ databases">
        <authorList>
            <consortium name="Pathogen Informatics"/>
        </authorList>
    </citation>
    <scope>NUCLEOTIDE SEQUENCE [LARGE SCALE GENOMIC DNA]</scope>
</reference>
<dbReference type="InterPro" id="IPR036047">
    <property type="entry name" value="F-box-like_dom_sf"/>
</dbReference>
<proteinExistence type="predicted"/>
<organism evidence="4 5">
    <name type="scientific">Mesocestoides corti</name>
    <name type="common">Flatworm</name>
    <dbReference type="NCBI Taxonomy" id="53468"/>
    <lineage>
        <taxon>Eukaryota</taxon>
        <taxon>Metazoa</taxon>
        <taxon>Spiralia</taxon>
        <taxon>Lophotrochozoa</taxon>
        <taxon>Platyhelminthes</taxon>
        <taxon>Cestoda</taxon>
        <taxon>Eucestoda</taxon>
        <taxon>Cyclophyllidea</taxon>
        <taxon>Mesocestoididae</taxon>
        <taxon>Mesocestoides</taxon>
    </lineage>
</organism>
<dbReference type="InterPro" id="IPR001810">
    <property type="entry name" value="F-box_dom"/>
</dbReference>
<name>A0A0R3UL38_MESCO</name>
<dbReference type="InterPro" id="IPR032675">
    <property type="entry name" value="LRR_dom_sf"/>
</dbReference>
<protein>
    <recommendedName>
        <fullName evidence="6">F-box domain-containing protein</fullName>
    </recommendedName>
</protein>